<reference evidence="8" key="1">
    <citation type="submission" date="2013-06" db="EMBL/GenBank/DDBJ databases">
        <authorList>
            <person name="Zhao Q."/>
        </authorList>
    </citation>
    <scope>NUCLEOTIDE SEQUENCE</scope>
    <source>
        <strain evidence="8">cv. W1943</strain>
    </source>
</reference>
<evidence type="ECO:0000256" key="2">
    <source>
        <dbReference type="ARBA" id="ARBA00022737"/>
    </source>
</evidence>
<feature type="region of interest" description="Disordered" evidence="5">
    <location>
        <begin position="23"/>
        <end position="57"/>
    </location>
</feature>
<dbReference type="Pfam" id="PF00400">
    <property type="entry name" value="WD40"/>
    <property type="match status" value="1"/>
</dbReference>
<dbReference type="SUPFAM" id="SSF50978">
    <property type="entry name" value="WD40 repeat-like"/>
    <property type="match status" value="1"/>
</dbReference>
<evidence type="ECO:0000256" key="4">
    <source>
        <dbReference type="RuleBase" id="RU367101"/>
    </source>
</evidence>
<dbReference type="EC" id="2.3.2.27" evidence="4"/>
<dbReference type="PANTHER" id="PTHR43995:SF1">
    <property type="entry name" value="PRE-MRNA-PROCESSING FACTOR 19"/>
    <property type="match status" value="1"/>
</dbReference>
<keyword evidence="4" id="KW-0747">Spliceosome</keyword>
<evidence type="ECO:0000313" key="7">
    <source>
        <dbReference type="EnsemblPlants" id="ORUFI03G22190.1"/>
    </source>
</evidence>
<dbReference type="InterPro" id="IPR038959">
    <property type="entry name" value="Prp19"/>
</dbReference>
<dbReference type="STRING" id="4529.A0A0E0NWK2"/>
<proteinExistence type="inferred from homology"/>
<evidence type="ECO:0000256" key="1">
    <source>
        <dbReference type="ARBA" id="ARBA00022574"/>
    </source>
</evidence>
<keyword evidence="4" id="KW-0507">mRNA processing</keyword>
<keyword evidence="8" id="KW-1185">Reference proteome</keyword>
<feature type="repeat" description="WD" evidence="3">
    <location>
        <begin position="417"/>
        <end position="450"/>
    </location>
</feature>
<dbReference type="PROSITE" id="PS00678">
    <property type="entry name" value="WD_REPEATS_1"/>
    <property type="match status" value="1"/>
</dbReference>
<comment type="subunit">
    <text evidence="4">Homotetramer.</text>
</comment>
<keyword evidence="4" id="KW-0833">Ubl conjugation pathway</keyword>
<keyword evidence="1 3" id="KW-0853">WD repeat</keyword>
<keyword evidence="4" id="KW-0539">Nucleus</keyword>
<dbReference type="GO" id="GO:0000398">
    <property type="term" value="P:mRNA splicing, via spliceosome"/>
    <property type="evidence" value="ECO:0007669"/>
    <property type="project" value="InterPro"/>
</dbReference>
<comment type="catalytic activity">
    <reaction evidence="4">
        <text>S-ubiquitinyl-[E2 ubiquitin-conjugating enzyme]-L-cysteine + [acceptor protein]-L-lysine = [E2 ubiquitin-conjugating enzyme]-L-cysteine + N(6)-ubiquitinyl-[acceptor protein]-L-lysine.</text>
        <dbReference type="EC" id="2.3.2.27"/>
    </reaction>
</comment>
<dbReference type="EnsemblPlants" id="ORUFI03G22190.1">
    <property type="protein sequence ID" value="ORUFI03G22190.1"/>
    <property type="gene ID" value="ORUFI03G22190"/>
</dbReference>
<sequence>MASLVSKGVRTLDQKWELLTEGKGKKPLQTKSDSEEETSSESETDEQYMETDDDDNYDDDEEYGFVKGRFCNGLLGHGGIINVLFETPSGFAIFAYDGIKLLKPNAMQDIWKDFVNEYVAKRHIPCMSGPHVDELLWGLKVTKLIIEKAGVVFECDRCVDDHHDSLRGAAEHIKKISCIDTQSWDLLKLAAAFKRAKEAYEAEQAREAASYHETGLDRKEIHHGTTPVIIDELTESVCDIILSAGVKERQVPPTQAPVISLKRYTQISSHPLHRVNEPGILSMDIHSSKDILATGGVDTNVVLFDWPSGQILCTLTGHTKKNHYTQITSLKFVNRDELLLIGSADKTVRVWQGSEDRTYSCIHTLKNHTAEVEAVTVNSTHKHFVTASKDHSWCLYDISTGCCLAQVGKGSGQDGYTSASFHPDDLILGTGTTDAIVKLWDFRTSNAVNMLGHVGPDTAMSFSNNGYFLATAALDGVKRFGIFGY</sequence>
<comment type="function">
    <text evidence="4">Ubiquitin-protein ligase which is mainly involved pre-mRNA splicing and DNA repair. Required for pre-mRNA splicing as component of the spliceosome.</text>
</comment>
<dbReference type="Pfam" id="PF23760">
    <property type="entry name" value="Beta-prop_DCAF12"/>
    <property type="match status" value="1"/>
</dbReference>
<dbReference type="GO" id="GO:0005737">
    <property type="term" value="C:cytoplasm"/>
    <property type="evidence" value="ECO:0007669"/>
    <property type="project" value="TreeGrafter"/>
</dbReference>
<keyword evidence="4" id="KW-0508">mRNA splicing</keyword>
<dbReference type="SMART" id="SM00320">
    <property type="entry name" value="WD40"/>
    <property type="match status" value="5"/>
</dbReference>
<feature type="repeat" description="WD" evidence="3">
    <location>
        <begin position="320"/>
        <end position="352"/>
    </location>
</feature>
<dbReference type="GO" id="GO:0071006">
    <property type="term" value="C:U2-type catalytic step 1 spliceosome"/>
    <property type="evidence" value="ECO:0007669"/>
    <property type="project" value="TreeGrafter"/>
</dbReference>
<feature type="domain" description="DDB1- and CUL4-associated factor 12 beta-propeller" evidence="6">
    <location>
        <begin position="275"/>
        <end position="378"/>
    </location>
</feature>
<feature type="compositionally biased region" description="Acidic residues" evidence="5">
    <location>
        <begin position="34"/>
        <end position="57"/>
    </location>
</feature>
<keyword evidence="4" id="KW-0808">Transferase</keyword>
<dbReference type="PANTHER" id="PTHR43995">
    <property type="entry name" value="PRE-MRNA-PROCESSING FACTOR 19"/>
    <property type="match status" value="1"/>
</dbReference>
<dbReference type="AlphaFoldDB" id="A0A0E0NWK2"/>
<dbReference type="GO" id="GO:0061630">
    <property type="term" value="F:ubiquitin protein ligase activity"/>
    <property type="evidence" value="ECO:0007669"/>
    <property type="project" value="UniProtKB-UniRule"/>
</dbReference>
<reference evidence="7" key="2">
    <citation type="submission" date="2015-06" db="UniProtKB">
        <authorList>
            <consortium name="EnsemblPlants"/>
        </authorList>
    </citation>
    <scope>IDENTIFICATION</scope>
</reference>
<dbReference type="eggNOG" id="KOG0289">
    <property type="taxonomic scope" value="Eukaryota"/>
</dbReference>
<comment type="pathway">
    <text evidence="4">Protein modification; protein ubiquitination.</text>
</comment>
<feature type="repeat" description="WD" evidence="3">
    <location>
        <begin position="365"/>
        <end position="406"/>
    </location>
</feature>
<keyword evidence="4" id="KW-0234">DNA repair</keyword>
<accession>A0A0E0NWK2</accession>
<dbReference type="InterPro" id="IPR036322">
    <property type="entry name" value="WD40_repeat_dom_sf"/>
</dbReference>
<protein>
    <recommendedName>
        <fullName evidence="4">Pre-mRNA-processing factor 19</fullName>
        <ecNumber evidence="4">2.3.2.27</ecNumber>
    </recommendedName>
</protein>
<dbReference type="Proteomes" id="UP000008022">
    <property type="component" value="Unassembled WGS sequence"/>
</dbReference>
<evidence type="ECO:0000313" key="8">
    <source>
        <dbReference type="Proteomes" id="UP000008022"/>
    </source>
</evidence>
<comment type="subcellular location">
    <subcellularLocation>
        <location evidence="4">Nucleus</location>
    </subcellularLocation>
</comment>
<dbReference type="InterPro" id="IPR015943">
    <property type="entry name" value="WD40/YVTN_repeat-like_dom_sf"/>
</dbReference>
<organism evidence="7 8">
    <name type="scientific">Oryza rufipogon</name>
    <name type="common">Brownbeard rice</name>
    <name type="synonym">Asian wild rice</name>
    <dbReference type="NCBI Taxonomy" id="4529"/>
    <lineage>
        <taxon>Eukaryota</taxon>
        <taxon>Viridiplantae</taxon>
        <taxon>Streptophyta</taxon>
        <taxon>Embryophyta</taxon>
        <taxon>Tracheophyta</taxon>
        <taxon>Spermatophyta</taxon>
        <taxon>Magnoliopsida</taxon>
        <taxon>Liliopsida</taxon>
        <taxon>Poales</taxon>
        <taxon>Poaceae</taxon>
        <taxon>BOP clade</taxon>
        <taxon>Oryzoideae</taxon>
        <taxon>Oryzeae</taxon>
        <taxon>Oryzinae</taxon>
        <taxon>Oryza</taxon>
    </lineage>
</organism>
<keyword evidence="4" id="KW-0227">DNA damage</keyword>
<dbReference type="InterPro" id="IPR056151">
    <property type="entry name" value="Beta-prop_DCAF12"/>
</dbReference>
<comment type="similarity">
    <text evidence="4">Belongs to the WD repeat PRP19 family.</text>
</comment>
<evidence type="ECO:0000256" key="3">
    <source>
        <dbReference type="PROSITE-ProRule" id="PRU00221"/>
    </source>
</evidence>
<dbReference type="GO" id="GO:0070534">
    <property type="term" value="P:protein K63-linked ubiquitination"/>
    <property type="evidence" value="ECO:0007669"/>
    <property type="project" value="UniProtKB-UniRule"/>
</dbReference>
<dbReference type="InterPro" id="IPR019775">
    <property type="entry name" value="WD40_repeat_CS"/>
</dbReference>
<evidence type="ECO:0000256" key="5">
    <source>
        <dbReference type="SAM" id="MobiDB-lite"/>
    </source>
</evidence>
<dbReference type="Gramene" id="ORUFI03G22190.1">
    <property type="protein sequence ID" value="ORUFI03G22190.1"/>
    <property type="gene ID" value="ORUFI03G22190"/>
</dbReference>
<dbReference type="GO" id="GO:0006281">
    <property type="term" value="P:DNA repair"/>
    <property type="evidence" value="ECO:0007669"/>
    <property type="project" value="UniProtKB-KW"/>
</dbReference>
<name>A0A0E0NWK2_ORYRU</name>
<dbReference type="InterPro" id="IPR001680">
    <property type="entry name" value="WD40_rpt"/>
</dbReference>
<keyword evidence="2" id="KW-0677">Repeat</keyword>
<dbReference type="UniPathway" id="UPA00143"/>
<dbReference type="Gene3D" id="2.130.10.10">
    <property type="entry name" value="YVTN repeat-like/Quinoprotein amine dehydrogenase"/>
    <property type="match status" value="1"/>
</dbReference>
<dbReference type="HOGENOM" id="CLU_026053_0_0_1"/>
<dbReference type="PROSITE" id="PS50082">
    <property type="entry name" value="WD_REPEATS_2"/>
    <property type="match status" value="3"/>
</dbReference>
<dbReference type="GO" id="GO:0000974">
    <property type="term" value="C:Prp19 complex"/>
    <property type="evidence" value="ECO:0007669"/>
    <property type="project" value="UniProtKB-UniRule"/>
</dbReference>
<evidence type="ECO:0000259" key="6">
    <source>
        <dbReference type="Pfam" id="PF23760"/>
    </source>
</evidence>
<dbReference type="PROSITE" id="PS50294">
    <property type="entry name" value="WD_REPEATS_REGION"/>
    <property type="match status" value="1"/>
</dbReference>